<dbReference type="SUPFAM" id="SSF81383">
    <property type="entry name" value="F-box domain"/>
    <property type="match status" value="1"/>
</dbReference>
<dbReference type="InterPro" id="IPR036047">
    <property type="entry name" value="F-box-like_dom_sf"/>
</dbReference>
<evidence type="ECO:0000313" key="3">
    <source>
        <dbReference type="Proteomes" id="UP000807342"/>
    </source>
</evidence>
<dbReference type="EMBL" id="MU151692">
    <property type="protein sequence ID" value="KAF9442153.1"/>
    <property type="molecule type" value="Genomic_DNA"/>
</dbReference>
<feature type="domain" description="F-box" evidence="1">
    <location>
        <begin position="18"/>
        <end position="58"/>
    </location>
</feature>
<proteinExistence type="predicted"/>
<comment type="caution">
    <text evidence="2">The sequence shown here is derived from an EMBL/GenBank/DDBJ whole genome shotgun (WGS) entry which is preliminary data.</text>
</comment>
<dbReference type="OrthoDB" id="3139399at2759"/>
<dbReference type="InterPro" id="IPR001810">
    <property type="entry name" value="F-box_dom"/>
</dbReference>
<feature type="non-terminal residue" evidence="2">
    <location>
        <position position="58"/>
    </location>
</feature>
<sequence>EKFVRKHQTLLHWTRRSPSELLVDIFIWCTDDNTTIPWNVSQVCRRWRTIALGTPKLW</sequence>
<dbReference type="Proteomes" id="UP000807342">
    <property type="component" value="Unassembled WGS sequence"/>
</dbReference>
<evidence type="ECO:0000313" key="2">
    <source>
        <dbReference type="EMBL" id="KAF9442153.1"/>
    </source>
</evidence>
<organism evidence="2 3">
    <name type="scientific">Macrolepiota fuliginosa MF-IS2</name>
    <dbReference type="NCBI Taxonomy" id="1400762"/>
    <lineage>
        <taxon>Eukaryota</taxon>
        <taxon>Fungi</taxon>
        <taxon>Dikarya</taxon>
        <taxon>Basidiomycota</taxon>
        <taxon>Agaricomycotina</taxon>
        <taxon>Agaricomycetes</taxon>
        <taxon>Agaricomycetidae</taxon>
        <taxon>Agaricales</taxon>
        <taxon>Agaricineae</taxon>
        <taxon>Agaricaceae</taxon>
        <taxon>Macrolepiota</taxon>
    </lineage>
</organism>
<keyword evidence="3" id="KW-1185">Reference proteome</keyword>
<dbReference type="AlphaFoldDB" id="A0A9P5X0A5"/>
<name>A0A9P5X0A5_9AGAR</name>
<accession>A0A9P5X0A5</accession>
<dbReference type="Pfam" id="PF12937">
    <property type="entry name" value="F-box-like"/>
    <property type="match status" value="1"/>
</dbReference>
<reference evidence="2" key="1">
    <citation type="submission" date="2020-11" db="EMBL/GenBank/DDBJ databases">
        <authorList>
            <consortium name="DOE Joint Genome Institute"/>
            <person name="Ahrendt S."/>
            <person name="Riley R."/>
            <person name="Andreopoulos W."/>
            <person name="Labutti K."/>
            <person name="Pangilinan J."/>
            <person name="Ruiz-Duenas F.J."/>
            <person name="Barrasa J.M."/>
            <person name="Sanchez-Garcia M."/>
            <person name="Camarero S."/>
            <person name="Miyauchi S."/>
            <person name="Serrano A."/>
            <person name="Linde D."/>
            <person name="Babiker R."/>
            <person name="Drula E."/>
            <person name="Ayuso-Fernandez I."/>
            <person name="Pacheco R."/>
            <person name="Padilla G."/>
            <person name="Ferreira P."/>
            <person name="Barriuso J."/>
            <person name="Kellner H."/>
            <person name="Castanera R."/>
            <person name="Alfaro M."/>
            <person name="Ramirez L."/>
            <person name="Pisabarro A.G."/>
            <person name="Kuo A."/>
            <person name="Tritt A."/>
            <person name="Lipzen A."/>
            <person name="He G."/>
            <person name="Yan M."/>
            <person name="Ng V."/>
            <person name="Cullen D."/>
            <person name="Martin F."/>
            <person name="Rosso M.-N."/>
            <person name="Henrissat B."/>
            <person name="Hibbett D."/>
            <person name="Martinez A.T."/>
            <person name="Grigoriev I.V."/>
        </authorList>
    </citation>
    <scope>NUCLEOTIDE SEQUENCE</scope>
    <source>
        <strain evidence="2">MF-IS2</strain>
    </source>
</reference>
<protein>
    <recommendedName>
        <fullName evidence="1">F-box domain-containing protein</fullName>
    </recommendedName>
</protein>
<evidence type="ECO:0000259" key="1">
    <source>
        <dbReference type="Pfam" id="PF12937"/>
    </source>
</evidence>
<dbReference type="Gene3D" id="1.20.1280.50">
    <property type="match status" value="1"/>
</dbReference>
<gene>
    <name evidence="2" type="ORF">P691DRAFT_622505</name>
</gene>
<feature type="non-terminal residue" evidence="2">
    <location>
        <position position="1"/>
    </location>
</feature>